<evidence type="ECO:0000313" key="2">
    <source>
        <dbReference type="Proteomes" id="UP000242656"/>
    </source>
</evidence>
<dbReference type="Proteomes" id="UP000242656">
    <property type="component" value="Unassembled WGS sequence"/>
</dbReference>
<name>A0A2B0LH27_BACCE</name>
<organism evidence="1 2">
    <name type="scientific">Bacillus cereus</name>
    <dbReference type="NCBI Taxonomy" id="1396"/>
    <lineage>
        <taxon>Bacteria</taxon>
        <taxon>Bacillati</taxon>
        <taxon>Bacillota</taxon>
        <taxon>Bacilli</taxon>
        <taxon>Bacillales</taxon>
        <taxon>Bacillaceae</taxon>
        <taxon>Bacillus</taxon>
        <taxon>Bacillus cereus group</taxon>
    </lineage>
</organism>
<dbReference type="EMBL" id="NUWN01000097">
    <property type="protein sequence ID" value="PFK31247.1"/>
    <property type="molecule type" value="Genomic_DNA"/>
</dbReference>
<gene>
    <name evidence="1" type="ORF">COI93_20895</name>
</gene>
<comment type="caution">
    <text evidence="1">The sequence shown here is derived from an EMBL/GenBank/DDBJ whole genome shotgun (WGS) entry which is preliminary data.</text>
</comment>
<accession>A0A2B0LH27</accession>
<reference evidence="1 2" key="1">
    <citation type="submission" date="2017-09" db="EMBL/GenBank/DDBJ databases">
        <title>Large-scale bioinformatics analysis of Bacillus genomes uncovers conserved roles of natural products in bacterial physiology.</title>
        <authorList>
            <consortium name="Agbiome Team Llc"/>
            <person name="Bleich R.M."/>
            <person name="Grubbs K.J."/>
            <person name="Santa Maria K.C."/>
            <person name="Allen S.E."/>
            <person name="Farag S."/>
            <person name="Shank E.A."/>
            <person name="Bowers A."/>
        </authorList>
    </citation>
    <scope>NUCLEOTIDE SEQUENCE [LARGE SCALE GENOMIC DNA]</scope>
    <source>
        <strain evidence="1 2">AFS083043</strain>
    </source>
</reference>
<evidence type="ECO:0008006" key="3">
    <source>
        <dbReference type="Google" id="ProtNLM"/>
    </source>
</evidence>
<proteinExistence type="predicted"/>
<protein>
    <recommendedName>
        <fullName evidence="3">DUF218 domain-containing protein</fullName>
    </recommendedName>
</protein>
<dbReference type="RefSeq" id="WP_098492451.1">
    <property type="nucleotide sequence ID" value="NZ_NUWN01000097.1"/>
</dbReference>
<sequence>MNNQFTTLLSEMIFIERQNQFQNPDVVLYHPGHYIELNEHIIKLFHEEGFQTIMIPSVHNAFLNANEFIYHKEILVKSGIPEERIIPIIGEATTANNVIKNAMFYLRDIVVHKNILLAGKTFFMKRFLLIATAFAIDDMVIDVLPLQDHRNITKDTWHLTNIGKKRVLNEYHMISQFLKENALSNV</sequence>
<dbReference type="AlphaFoldDB" id="A0A2B0LH27"/>
<evidence type="ECO:0000313" key="1">
    <source>
        <dbReference type="EMBL" id="PFK31247.1"/>
    </source>
</evidence>